<evidence type="ECO:0000256" key="5">
    <source>
        <dbReference type="ARBA" id="ARBA00022475"/>
    </source>
</evidence>
<keyword evidence="4 13" id="KW-0813">Transport</keyword>
<evidence type="ECO:0000259" key="16">
    <source>
        <dbReference type="Pfam" id="PF00999"/>
    </source>
</evidence>
<keyword evidence="13" id="KW-0050">Antiport</keyword>
<evidence type="ECO:0000256" key="10">
    <source>
        <dbReference type="ARBA" id="ARBA00023065"/>
    </source>
</evidence>
<organism evidence="17">
    <name type="scientific">Aceria tosichella</name>
    <name type="common">wheat curl mite</name>
    <dbReference type="NCBI Taxonomy" id="561515"/>
    <lineage>
        <taxon>Eukaryota</taxon>
        <taxon>Metazoa</taxon>
        <taxon>Ecdysozoa</taxon>
        <taxon>Arthropoda</taxon>
        <taxon>Chelicerata</taxon>
        <taxon>Arachnida</taxon>
        <taxon>Acari</taxon>
        <taxon>Acariformes</taxon>
        <taxon>Trombidiformes</taxon>
        <taxon>Prostigmata</taxon>
        <taxon>Eupodina</taxon>
        <taxon>Eriophyoidea</taxon>
        <taxon>Eriophyidae</taxon>
        <taxon>Eriophyinae</taxon>
        <taxon>Aceriini</taxon>
        <taxon>Aceria</taxon>
    </lineage>
</organism>
<evidence type="ECO:0000256" key="15">
    <source>
        <dbReference type="SAM" id="Phobius"/>
    </source>
</evidence>
<keyword evidence="11 15" id="KW-0472">Membrane</keyword>
<keyword evidence="6 13" id="KW-0812">Transmembrane</keyword>
<dbReference type="GO" id="GO:0055038">
    <property type="term" value="C:recycling endosome membrane"/>
    <property type="evidence" value="ECO:0007669"/>
    <property type="project" value="UniProtKB-SubCell"/>
</dbReference>
<dbReference type="InterPro" id="IPR002090">
    <property type="entry name" value="NHE-6/7/9"/>
</dbReference>
<feature type="compositionally biased region" description="Low complexity" evidence="14">
    <location>
        <begin position="646"/>
        <end position="657"/>
    </location>
</feature>
<keyword evidence="9" id="KW-0915">Sodium</keyword>
<comment type="subcellular location">
    <subcellularLocation>
        <location evidence="2">Cell membrane</location>
        <topology evidence="2">Multi-pass membrane protein</topology>
    </subcellularLocation>
    <subcellularLocation>
        <location evidence="1">Recycling endosome membrane</location>
        <topology evidence="1">Multi-pass membrane protein</topology>
    </subcellularLocation>
</comment>
<evidence type="ECO:0000256" key="2">
    <source>
        <dbReference type="ARBA" id="ARBA00004651"/>
    </source>
</evidence>
<feature type="transmembrane region" description="Helical" evidence="15">
    <location>
        <begin position="168"/>
        <end position="188"/>
    </location>
</feature>
<evidence type="ECO:0000256" key="8">
    <source>
        <dbReference type="ARBA" id="ARBA00022989"/>
    </source>
</evidence>
<feature type="transmembrane region" description="Helical" evidence="15">
    <location>
        <begin position="208"/>
        <end position="231"/>
    </location>
</feature>
<feature type="transmembrane region" description="Helical" evidence="15">
    <location>
        <begin position="25"/>
        <end position="42"/>
    </location>
</feature>
<dbReference type="GO" id="GO:0051453">
    <property type="term" value="P:regulation of intracellular pH"/>
    <property type="evidence" value="ECO:0007669"/>
    <property type="project" value="TreeGrafter"/>
</dbReference>
<dbReference type="NCBIfam" id="TIGR00840">
    <property type="entry name" value="b_cpa1"/>
    <property type="match status" value="1"/>
</dbReference>
<dbReference type="Gene3D" id="6.10.140.1330">
    <property type="match status" value="1"/>
</dbReference>
<evidence type="ECO:0000256" key="3">
    <source>
        <dbReference type="ARBA" id="ARBA00007367"/>
    </source>
</evidence>
<evidence type="ECO:0000256" key="1">
    <source>
        <dbReference type="ARBA" id="ARBA00004195"/>
    </source>
</evidence>
<keyword evidence="12 13" id="KW-0739">Sodium transport</keyword>
<dbReference type="Pfam" id="PF00999">
    <property type="entry name" value="Na_H_Exchanger"/>
    <property type="match status" value="1"/>
</dbReference>
<keyword evidence="5" id="KW-1003">Cell membrane</keyword>
<protein>
    <recommendedName>
        <fullName evidence="13">Sodium/hydrogen exchanger</fullName>
    </recommendedName>
</protein>
<comment type="similarity">
    <text evidence="3 13">Belongs to the monovalent cation:proton antiporter 1 (CPA1) transporter (TC 2.A.36) family.</text>
</comment>
<feature type="transmembrane region" description="Helical" evidence="15">
    <location>
        <begin position="54"/>
        <end position="71"/>
    </location>
</feature>
<feature type="transmembrane region" description="Helical" evidence="15">
    <location>
        <begin position="403"/>
        <end position="428"/>
    </location>
</feature>
<feature type="domain" description="Cation/H+ exchanger transmembrane" evidence="16">
    <location>
        <begin position="34"/>
        <end position="493"/>
    </location>
</feature>
<evidence type="ECO:0000256" key="7">
    <source>
        <dbReference type="ARBA" id="ARBA00022753"/>
    </source>
</evidence>
<sequence>MTYLPVDVTIDQKAKERHRIDTLNLLAYVSLLVLVLVTTWFFKRRRKLHLHETGLAIIYGLIMGALLRYFGVDIKISSEHLKSTIPMSAPADYVTIETSILSDKNPNMSHVYAYEFRGEIQPNAKLGSQISYASVDPEVFFNIILPPIVLNAGLSLKRRHFFRNIGAIFCYAFIGTTISVATVGSIIYGSIQAMKYWLNSTYLADRFSLANCLYFGAIISPTDPIAVLAIFQELGVDVNLFALVFGESILNDAVSIVLTHSIGHFNEVYQRSLYYSLLTIIWQCVHAFIVMFFESCLIGIAFGVITALTTKFTKLTESPLLESSLVVLMSYSAFLCAEVIDASGIVSILFCGITQAHYTINNLSFDARERLKNLFELLTFLCENFLFLAVGVCFWQRGQTWDLSFIGLAFAAITIARALSVYPLTVLLNLGRRKKIPMNYQHLIAWGGAARGVISYSLASRNTVGDARQIILSTTSVIVITTVIAVGGFVEKLLKCLRIPFGVIGADGKQPPHHHHHGHHLDDGGYLDDFHQASMSATNNPSWLVRPKRLRLYSGSAGSADHVVSSICSHRLAATHRAHAKRTNQLTGGGPHSCMSPDATPVLEIETISSLGGRRGHHWPGCCGGGGQQQHANSSFEQLVPGEHTPLPSSLAPLPESECSHDGGDGGGIEGAAAGSMMSSSGACPINNGATTSTGADSNRCQQLEDHVDPNNKDRSPYENASLVRMWRNLDNNFIKPLLTNSQPTLLDTMPSSLQPLARLFTSDEQLMR</sequence>
<accession>A0A6G1SNF7</accession>
<keyword evidence="10 13" id="KW-0406">Ion transport</keyword>
<evidence type="ECO:0000256" key="4">
    <source>
        <dbReference type="ARBA" id="ARBA00022448"/>
    </source>
</evidence>
<dbReference type="InterPro" id="IPR006153">
    <property type="entry name" value="Cation/H_exchanger_TM"/>
</dbReference>
<dbReference type="GO" id="GO:0098719">
    <property type="term" value="P:sodium ion import across plasma membrane"/>
    <property type="evidence" value="ECO:0007669"/>
    <property type="project" value="TreeGrafter"/>
</dbReference>
<evidence type="ECO:0000256" key="11">
    <source>
        <dbReference type="ARBA" id="ARBA00023136"/>
    </source>
</evidence>
<feature type="transmembrane region" description="Helical" evidence="15">
    <location>
        <begin position="374"/>
        <end position="397"/>
    </location>
</feature>
<evidence type="ECO:0000256" key="12">
    <source>
        <dbReference type="ARBA" id="ARBA00023201"/>
    </source>
</evidence>
<feature type="transmembrane region" description="Helical" evidence="15">
    <location>
        <begin position="328"/>
        <end position="353"/>
    </location>
</feature>
<evidence type="ECO:0000256" key="9">
    <source>
        <dbReference type="ARBA" id="ARBA00023053"/>
    </source>
</evidence>
<dbReference type="InterPro" id="IPR004709">
    <property type="entry name" value="NaH_exchanger"/>
</dbReference>
<proteinExistence type="inferred from homology"/>
<dbReference type="PRINTS" id="PR01088">
    <property type="entry name" value="NAHEXCHNGR6"/>
</dbReference>
<evidence type="ECO:0000313" key="17">
    <source>
        <dbReference type="EMBL" id="MDE52056.1"/>
    </source>
</evidence>
<dbReference type="PANTHER" id="PTHR10110:SF187">
    <property type="entry name" value="SODIUM_HYDROGEN EXCHANGER"/>
    <property type="match status" value="1"/>
</dbReference>
<evidence type="ECO:0000256" key="13">
    <source>
        <dbReference type="RuleBase" id="RU003722"/>
    </source>
</evidence>
<evidence type="ECO:0000256" key="14">
    <source>
        <dbReference type="SAM" id="MobiDB-lite"/>
    </source>
</evidence>
<dbReference type="EMBL" id="GGYP01007285">
    <property type="protein sequence ID" value="MDE52056.1"/>
    <property type="molecule type" value="Transcribed_RNA"/>
</dbReference>
<keyword evidence="8 15" id="KW-1133">Transmembrane helix</keyword>
<dbReference type="InterPro" id="IPR018422">
    <property type="entry name" value="Cation/H_exchanger_CPA1"/>
</dbReference>
<feature type="region of interest" description="Disordered" evidence="14">
    <location>
        <begin position="639"/>
        <end position="676"/>
    </location>
</feature>
<name>A0A6G1SNF7_9ACAR</name>
<dbReference type="GO" id="GO:0005886">
    <property type="term" value="C:plasma membrane"/>
    <property type="evidence" value="ECO:0007669"/>
    <property type="project" value="UniProtKB-SubCell"/>
</dbReference>
<gene>
    <name evidence="17" type="primary">SLC9A9</name>
    <name evidence="17" type="ORF">g.11617</name>
</gene>
<dbReference type="AlphaFoldDB" id="A0A6G1SNF7"/>
<feature type="transmembrane region" description="Helical" evidence="15">
    <location>
        <begin position="280"/>
        <end position="308"/>
    </location>
</feature>
<dbReference type="GO" id="GO:0015386">
    <property type="term" value="F:potassium:proton antiporter activity"/>
    <property type="evidence" value="ECO:0007669"/>
    <property type="project" value="TreeGrafter"/>
</dbReference>
<dbReference type="PRINTS" id="PR01084">
    <property type="entry name" value="NAHEXCHNGR"/>
</dbReference>
<dbReference type="PANTHER" id="PTHR10110">
    <property type="entry name" value="SODIUM/HYDROGEN EXCHANGER"/>
    <property type="match status" value="1"/>
</dbReference>
<keyword evidence="7" id="KW-0967">Endosome</keyword>
<feature type="transmembrane region" description="Helical" evidence="15">
    <location>
        <begin position="470"/>
        <end position="490"/>
    </location>
</feature>
<dbReference type="GO" id="GO:0015385">
    <property type="term" value="F:sodium:proton antiporter activity"/>
    <property type="evidence" value="ECO:0007669"/>
    <property type="project" value="InterPro"/>
</dbReference>
<evidence type="ECO:0000256" key="6">
    <source>
        <dbReference type="ARBA" id="ARBA00022692"/>
    </source>
</evidence>
<reference evidence="17" key="1">
    <citation type="submission" date="2018-10" db="EMBL/GenBank/DDBJ databases">
        <title>Transcriptome assembly of Aceria tosichella (Wheat curl mite) Type 2.</title>
        <authorList>
            <person name="Scully E.D."/>
            <person name="Geib S.M."/>
            <person name="Palmer N.A."/>
            <person name="Gupta A.K."/>
            <person name="Sarath G."/>
            <person name="Tatineni S."/>
        </authorList>
    </citation>
    <scope>NUCLEOTIDE SEQUENCE</scope>
    <source>
        <strain evidence="17">LincolnNE</strain>
    </source>
</reference>